<feature type="compositionally biased region" description="Basic and acidic residues" evidence="12">
    <location>
        <begin position="853"/>
        <end position="895"/>
    </location>
</feature>
<feature type="domain" description="Myosin motor" evidence="13">
    <location>
        <begin position="90"/>
        <end position="828"/>
    </location>
</feature>
<accession>A0AAD9N586</accession>
<keyword evidence="10" id="KW-0966">Cell projection</keyword>
<evidence type="ECO:0000256" key="3">
    <source>
        <dbReference type="ARBA" id="ARBA00022490"/>
    </source>
</evidence>
<gene>
    <name evidence="14" type="ORF">NP493_2068g00002</name>
</gene>
<dbReference type="GO" id="GO:0005524">
    <property type="term" value="F:ATP binding"/>
    <property type="evidence" value="ECO:0007669"/>
    <property type="project" value="UniProtKB-UniRule"/>
</dbReference>
<evidence type="ECO:0000313" key="14">
    <source>
        <dbReference type="EMBL" id="KAK2155486.1"/>
    </source>
</evidence>
<evidence type="ECO:0000256" key="6">
    <source>
        <dbReference type="ARBA" id="ARBA00022840"/>
    </source>
</evidence>
<evidence type="ECO:0000256" key="2">
    <source>
        <dbReference type="ARBA" id="ARBA00004316"/>
    </source>
</evidence>
<keyword evidence="15" id="KW-1185">Reference proteome</keyword>
<feature type="region of interest" description="Actin-binding" evidence="11">
    <location>
        <begin position="709"/>
        <end position="731"/>
    </location>
</feature>
<dbReference type="CDD" id="cd22249">
    <property type="entry name" value="UDM1_RNF168_RNF169-like"/>
    <property type="match status" value="1"/>
</dbReference>
<dbReference type="Gene3D" id="1.20.120.720">
    <property type="entry name" value="Myosin VI head, motor domain, U50 subdomain"/>
    <property type="match status" value="1"/>
</dbReference>
<keyword evidence="8 11" id="KW-0505">Motor protein</keyword>
<keyword evidence="3" id="KW-0963">Cytoplasm</keyword>
<dbReference type="AlphaFoldDB" id="A0AAD9N586"/>
<sequence>MAARYAKLDSSKHDADSDAISLTQIATTAKNVRFRNEPAADYDDPEPDYDSDGAGNHRYNGARPKHGVAVLPALPGSAAGNLRQTARSADTEHDLSAMENLNEVSILHVLKERFKHDVIQTYIGDVLIVVNPYKKLDFYGDRYHEMYKFVNKRTDLEPHIYWTVDHAYRQMTDTTKNQVILISGESGAGKTESTKLVVKHLTHICQSTMSNLHDRIVKVNPLLEAFGNAQTVMNQNSSRFGKFVELNFNASGHMKGACIHDYLLEKSRVVHIGPHERNFHVFYYMFAGMPAETLRYYYLEDPMAHRILKSDHNQKRMFYDESDRKLCKQKFEEMEEIMGKVAFTKDDISTIYMCLAAVLYITNVEFQPEDDNDGVTIVDDFPVNYVSDLLTIDVDKLKTSLMCRTSVINEEDVIALKTMEQANDERDAVAKALYSRLFGWIVRQVNSKLVDSSSASATTSNSIGILDLSGFENFVDNSFEQLCINVANEKLQYFFNTFIFATEQAIYAEEGIDWSHIEFQNNEDILRLFLGDDDTAPSGSKRSFRRLPNMFTILDDESKSPQTTDSSLVRNWSNNLSDAQNFKSVSGDELAFVITHFADEVTYSANNFLEKNRDRLGANLVSLLQKSENDFIKDLFSAELADTGVLSRTKSKIRKSTGCGLGMKSRKSGRGSVTGETVRKLKTRGKHQMPGTSLHKVQTTASQYFKKSLEELMRKMRTADPLFVRCIKPNLDQERDMWSDKLVQRQLQYSGVLQIAKIARLGYPVRMSFCVFYKRFAMIFQERVPMPSGDACRKALKAAGISDEKFAIGKTKVFMKEDLADHLRLATLGRASVCLQRAIRGHVARRVYQAKKEEEARKRREVEERKRQELKARQQRELEQSQRALEREKARKDAELAASGSEETKPRGQDETPPTEHSVSLARQTS</sequence>
<dbReference type="Gene3D" id="3.40.850.10">
    <property type="entry name" value="Kinesin motor domain"/>
    <property type="match status" value="1"/>
</dbReference>
<keyword evidence="7 11" id="KW-0518">Myosin</keyword>
<keyword evidence="4" id="KW-0677">Repeat</keyword>
<name>A0AAD9N586_RIDPI</name>
<dbReference type="GO" id="GO:0004674">
    <property type="term" value="F:protein serine/threonine kinase activity"/>
    <property type="evidence" value="ECO:0007669"/>
    <property type="project" value="TreeGrafter"/>
</dbReference>
<dbReference type="Pfam" id="PF00063">
    <property type="entry name" value="Myosin_head"/>
    <property type="match status" value="1"/>
</dbReference>
<evidence type="ECO:0000256" key="5">
    <source>
        <dbReference type="ARBA" id="ARBA00022741"/>
    </source>
</evidence>
<dbReference type="InterPro" id="IPR001609">
    <property type="entry name" value="Myosin_head_motor_dom-like"/>
</dbReference>
<dbReference type="Gene3D" id="1.20.5.4820">
    <property type="match status" value="1"/>
</dbReference>
<dbReference type="PRINTS" id="PR00193">
    <property type="entry name" value="MYOSINHEAVY"/>
</dbReference>
<dbReference type="PROSITE" id="PS51456">
    <property type="entry name" value="MYOSIN_MOTOR"/>
    <property type="match status" value="1"/>
</dbReference>
<organism evidence="14 15">
    <name type="scientific">Ridgeia piscesae</name>
    <name type="common">Tubeworm</name>
    <dbReference type="NCBI Taxonomy" id="27915"/>
    <lineage>
        <taxon>Eukaryota</taxon>
        <taxon>Metazoa</taxon>
        <taxon>Spiralia</taxon>
        <taxon>Lophotrochozoa</taxon>
        <taxon>Annelida</taxon>
        <taxon>Polychaeta</taxon>
        <taxon>Sedentaria</taxon>
        <taxon>Canalipalpata</taxon>
        <taxon>Sabellida</taxon>
        <taxon>Siboglinidae</taxon>
        <taxon>Ridgeia</taxon>
    </lineage>
</organism>
<keyword evidence="9" id="KW-0206">Cytoskeleton</keyword>
<dbReference type="PROSITE" id="PS50096">
    <property type="entry name" value="IQ"/>
    <property type="match status" value="1"/>
</dbReference>
<dbReference type="GO" id="GO:0000146">
    <property type="term" value="F:microfilament motor activity"/>
    <property type="evidence" value="ECO:0007669"/>
    <property type="project" value="TreeGrafter"/>
</dbReference>
<evidence type="ECO:0000256" key="1">
    <source>
        <dbReference type="ARBA" id="ARBA00004245"/>
    </source>
</evidence>
<dbReference type="GO" id="GO:0042995">
    <property type="term" value="C:cell projection"/>
    <property type="evidence" value="ECO:0007669"/>
    <property type="project" value="UniProtKB-SubCell"/>
</dbReference>
<evidence type="ECO:0000256" key="11">
    <source>
        <dbReference type="PROSITE-ProRule" id="PRU00782"/>
    </source>
</evidence>
<evidence type="ECO:0000256" key="10">
    <source>
        <dbReference type="ARBA" id="ARBA00023273"/>
    </source>
</evidence>
<feature type="region of interest" description="Disordered" evidence="12">
    <location>
        <begin position="657"/>
        <end position="676"/>
    </location>
</feature>
<dbReference type="Proteomes" id="UP001209878">
    <property type="component" value="Unassembled WGS sequence"/>
</dbReference>
<dbReference type="SUPFAM" id="SSF52540">
    <property type="entry name" value="P-loop containing nucleoside triphosphate hydrolases"/>
    <property type="match status" value="1"/>
</dbReference>
<dbReference type="Gene3D" id="1.10.10.820">
    <property type="match status" value="1"/>
</dbReference>
<evidence type="ECO:0000313" key="15">
    <source>
        <dbReference type="Proteomes" id="UP001209878"/>
    </source>
</evidence>
<dbReference type="InterPro" id="IPR036961">
    <property type="entry name" value="Kinesin_motor_dom_sf"/>
</dbReference>
<evidence type="ECO:0000256" key="4">
    <source>
        <dbReference type="ARBA" id="ARBA00022737"/>
    </source>
</evidence>
<feature type="compositionally biased region" description="Acidic residues" evidence="12">
    <location>
        <begin position="40"/>
        <end position="51"/>
    </location>
</feature>
<dbReference type="PANTHER" id="PTHR46256:SF3">
    <property type="entry name" value="MYOSIN MOTOR DOMAIN-CONTAINING PROTEIN"/>
    <property type="match status" value="1"/>
</dbReference>
<evidence type="ECO:0000256" key="7">
    <source>
        <dbReference type="ARBA" id="ARBA00023123"/>
    </source>
</evidence>
<dbReference type="SMART" id="SM00242">
    <property type="entry name" value="MYSc"/>
    <property type="match status" value="1"/>
</dbReference>
<reference evidence="14" key="1">
    <citation type="journal article" date="2023" name="Mol. Biol. Evol.">
        <title>Third-Generation Sequencing Reveals the Adaptive Role of the Epigenome in Three Deep-Sea Polychaetes.</title>
        <authorList>
            <person name="Perez M."/>
            <person name="Aroh O."/>
            <person name="Sun Y."/>
            <person name="Lan Y."/>
            <person name="Juniper S.K."/>
            <person name="Young C.R."/>
            <person name="Angers B."/>
            <person name="Qian P.Y."/>
        </authorList>
    </citation>
    <scope>NUCLEOTIDE SEQUENCE</scope>
    <source>
        <strain evidence="14">R07B-5</strain>
    </source>
</reference>
<keyword evidence="11" id="KW-0009">Actin-binding</keyword>
<evidence type="ECO:0000256" key="12">
    <source>
        <dbReference type="SAM" id="MobiDB-lite"/>
    </source>
</evidence>
<dbReference type="EMBL" id="JAODUO010002066">
    <property type="protein sequence ID" value="KAK2155486.1"/>
    <property type="molecule type" value="Genomic_DNA"/>
</dbReference>
<proteinExistence type="inferred from homology"/>
<protein>
    <recommendedName>
        <fullName evidence="13">Myosin motor domain-containing protein</fullName>
    </recommendedName>
</protein>
<feature type="region of interest" description="Disordered" evidence="12">
    <location>
        <begin position="853"/>
        <end position="926"/>
    </location>
</feature>
<keyword evidence="5 11" id="KW-0547">Nucleotide-binding</keyword>
<comment type="similarity">
    <text evidence="11">Belongs to the TRAFAC class myosin-kinesin ATPase superfamily. Myosin family.</text>
</comment>
<dbReference type="GO" id="GO:0030832">
    <property type="term" value="P:regulation of actin filament length"/>
    <property type="evidence" value="ECO:0007669"/>
    <property type="project" value="TreeGrafter"/>
</dbReference>
<evidence type="ECO:0000259" key="13">
    <source>
        <dbReference type="PROSITE" id="PS51456"/>
    </source>
</evidence>
<dbReference type="PANTHER" id="PTHR46256">
    <property type="entry name" value="AGAP011099-PA"/>
    <property type="match status" value="1"/>
</dbReference>
<evidence type="ECO:0000256" key="8">
    <source>
        <dbReference type="ARBA" id="ARBA00023175"/>
    </source>
</evidence>
<dbReference type="InterPro" id="IPR052409">
    <property type="entry name" value="Myosin-III_kinase_activity"/>
</dbReference>
<comment type="caution">
    <text evidence="14">The sequence shown here is derived from an EMBL/GenBank/DDBJ whole genome shotgun (WGS) entry which is preliminary data.</text>
</comment>
<dbReference type="GO" id="GO:0003779">
    <property type="term" value="F:actin binding"/>
    <property type="evidence" value="ECO:0007669"/>
    <property type="project" value="UniProtKB-KW"/>
</dbReference>
<feature type="binding site" evidence="11">
    <location>
        <begin position="184"/>
        <end position="191"/>
    </location>
    <ligand>
        <name>ATP</name>
        <dbReference type="ChEBI" id="CHEBI:30616"/>
    </ligand>
</feature>
<feature type="region of interest" description="Disordered" evidence="12">
    <location>
        <begin position="33"/>
        <end position="56"/>
    </location>
</feature>
<feature type="compositionally biased region" description="Polar residues" evidence="12">
    <location>
        <begin position="915"/>
        <end position="926"/>
    </location>
</feature>
<dbReference type="GO" id="GO:0016459">
    <property type="term" value="C:myosin complex"/>
    <property type="evidence" value="ECO:0007669"/>
    <property type="project" value="UniProtKB-KW"/>
</dbReference>
<comment type="subcellular location">
    <subcellularLocation>
        <location evidence="2">Cell projection</location>
    </subcellularLocation>
    <subcellularLocation>
        <location evidence="1">Cytoplasm</location>
        <location evidence="1">Cytoskeleton</location>
    </subcellularLocation>
</comment>
<dbReference type="InterPro" id="IPR027417">
    <property type="entry name" value="P-loop_NTPase"/>
</dbReference>
<evidence type="ECO:0000256" key="9">
    <source>
        <dbReference type="ARBA" id="ARBA00023212"/>
    </source>
</evidence>
<keyword evidence="6 11" id="KW-0067">ATP-binding</keyword>
<dbReference type="Gene3D" id="1.20.58.530">
    <property type="match status" value="1"/>
</dbReference>